<proteinExistence type="predicted"/>
<reference evidence="2" key="1">
    <citation type="submission" date="2022-03" db="EMBL/GenBank/DDBJ databases">
        <authorList>
            <person name="Alioto T."/>
            <person name="Alioto T."/>
            <person name="Gomez Garrido J."/>
        </authorList>
    </citation>
    <scope>NUCLEOTIDE SEQUENCE</scope>
</reference>
<dbReference type="Gene3D" id="3.30.250.20">
    <property type="entry name" value="L1 transposable element, C-terminal domain"/>
    <property type="match status" value="1"/>
</dbReference>
<dbReference type="InterPro" id="IPR042566">
    <property type="entry name" value="L1_C"/>
</dbReference>
<organism evidence="2 3">
    <name type="scientific">Pelobates cultripes</name>
    <name type="common">Western spadefoot toad</name>
    <dbReference type="NCBI Taxonomy" id="61616"/>
    <lineage>
        <taxon>Eukaryota</taxon>
        <taxon>Metazoa</taxon>
        <taxon>Chordata</taxon>
        <taxon>Craniata</taxon>
        <taxon>Vertebrata</taxon>
        <taxon>Euteleostomi</taxon>
        <taxon>Amphibia</taxon>
        <taxon>Batrachia</taxon>
        <taxon>Anura</taxon>
        <taxon>Pelobatoidea</taxon>
        <taxon>Pelobatidae</taxon>
        <taxon>Pelobates</taxon>
    </lineage>
</organism>
<evidence type="ECO:0000313" key="3">
    <source>
        <dbReference type="Proteomes" id="UP001295444"/>
    </source>
</evidence>
<sequence>MADLSPATLRRRRDYNQTTTALRNHGIRYRWGFPTKLILTKSGKTSIISSPEEGLQLIETWGLLKEPPGEPRHDKRRPGRNAAMD</sequence>
<protein>
    <submittedName>
        <fullName evidence="2">Uncharacterized protein</fullName>
    </submittedName>
</protein>
<dbReference type="AlphaFoldDB" id="A0AAD1VS27"/>
<accession>A0AAD1VS27</accession>
<evidence type="ECO:0000313" key="2">
    <source>
        <dbReference type="EMBL" id="CAH2253466.1"/>
    </source>
</evidence>
<gene>
    <name evidence="2" type="ORF">PECUL_23A006844</name>
</gene>
<evidence type="ECO:0000256" key="1">
    <source>
        <dbReference type="SAM" id="MobiDB-lite"/>
    </source>
</evidence>
<dbReference type="EMBL" id="OW240913">
    <property type="protein sequence ID" value="CAH2253466.1"/>
    <property type="molecule type" value="Genomic_DNA"/>
</dbReference>
<dbReference type="Proteomes" id="UP001295444">
    <property type="component" value="Chromosome 02"/>
</dbReference>
<feature type="region of interest" description="Disordered" evidence="1">
    <location>
        <begin position="64"/>
        <end position="85"/>
    </location>
</feature>
<keyword evidence="3" id="KW-1185">Reference proteome</keyword>
<name>A0AAD1VS27_PELCU</name>